<dbReference type="InterPro" id="IPR005153">
    <property type="entry name" value="MbtH-like_dom"/>
</dbReference>
<proteinExistence type="predicted"/>
<dbReference type="AlphaFoldDB" id="A0A3A5JTS9"/>
<dbReference type="InterPro" id="IPR037407">
    <property type="entry name" value="MLP_fam"/>
</dbReference>
<dbReference type="GO" id="GO:0019290">
    <property type="term" value="P:siderophore biosynthetic process"/>
    <property type="evidence" value="ECO:0007669"/>
    <property type="project" value="TreeGrafter"/>
</dbReference>
<dbReference type="Pfam" id="PF03621">
    <property type="entry name" value="MbtH"/>
    <property type="match status" value="1"/>
</dbReference>
<dbReference type="InterPro" id="IPR038020">
    <property type="entry name" value="MbtH-like_sf"/>
</dbReference>
<reference evidence="2 3" key="1">
    <citation type="submission" date="2018-09" db="EMBL/GenBank/DDBJ databases">
        <title>Draft genome sequence of Buttiauxella izardii CCUG 35510T.</title>
        <authorList>
            <person name="Salva-Serra F."/>
            <person name="Marathe N."/>
            <person name="Moore E."/>
            <person name="Stadler-Svensson L."/>
            <person name="Engstrom-Jakobsson H."/>
        </authorList>
    </citation>
    <scope>NUCLEOTIDE SEQUENCE [LARGE SCALE GENOMIC DNA]</scope>
    <source>
        <strain evidence="2 3">CCUG 35510</strain>
    </source>
</reference>
<dbReference type="PANTHER" id="PTHR38444:SF1">
    <property type="entry name" value="ENTEROBACTIN BIOSYNTHESIS PROTEIN YBDZ"/>
    <property type="match status" value="1"/>
</dbReference>
<dbReference type="SMART" id="SM00923">
    <property type="entry name" value="MbtH"/>
    <property type="match status" value="1"/>
</dbReference>
<organism evidence="2 3">
    <name type="scientific">Buttiauxella izardii</name>
    <dbReference type="NCBI Taxonomy" id="82991"/>
    <lineage>
        <taxon>Bacteria</taxon>
        <taxon>Pseudomonadati</taxon>
        <taxon>Pseudomonadota</taxon>
        <taxon>Gammaproteobacteria</taxon>
        <taxon>Enterobacterales</taxon>
        <taxon>Enterobacteriaceae</taxon>
        <taxon>Buttiauxella</taxon>
    </lineage>
</organism>
<dbReference type="OrthoDB" id="7584480at2"/>
<evidence type="ECO:0000259" key="1">
    <source>
        <dbReference type="SMART" id="SM00923"/>
    </source>
</evidence>
<protein>
    <submittedName>
        <fullName evidence="2">MbtH family protein</fullName>
    </submittedName>
</protein>
<evidence type="ECO:0000313" key="2">
    <source>
        <dbReference type="EMBL" id="RJT26235.1"/>
    </source>
</evidence>
<gene>
    <name evidence="2" type="ORF">D6029_06220</name>
</gene>
<dbReference type="Proteomes" id="UP000276295">
    <property type="component" value="Unassembled WGS sequence"/>
</dbReference>
<dbReference type="SUPFAM" id="SSF160582">
    <property type="entry name" value="MbtH-like"/>
    <property type="match status" value="1"/>
</dbReference>
<dbReference type="GO" id="GO:0005829">
    <property type="term" value="C:cytosol"/>
    <property type="evidence" value="ECO:0007669"/>
    <property type="project" value="TreeGrafter"/>
</dbReference>
<dbReference type="EMBL" id="QZWH01000009">
    <property type="protein sequence ID" value="RJT26235.1"/>
    <property type="molecule type" value="Genomic_DNA"/>
</dbReference>
<feature type="domain" description="MbtH-like" evidence="1">
    <location>
        <begin position="5"/>
        <end position="55"/>
    </location>
</feature>
<dbReference type="PANTHER" id="PTHR38444">
    <property type="entry name" value="ENTEROBACTIN BIOSYNTHESIS PROTEIN YBDZ"/>
    <property type="match status" value="1"/>
</dbReference>
<name>A0A3A5JTS9_9ENTR</name>
<sequence>MEFSNPFDSSDGRFFILKNAANQFSLWPEHCAMPDGWQKVCEPASNEECQRWLLANWTQLQPSTFAHSEVNGE</sequence>
<dbReference type="RefSeq" id="WP_120063924.1">
    <property type="nucleotide sequence ID" value="NZ_QZWH01000009.1"/>
</dbReference>
<keyword evidence="3" id="KW-1185">Reference proteome</keyword>
<evidence type="ECO:0000313" key="3">
    <source>
        <dbReference type="Proteomes" id="UP000276295"/>
    </source>
</evidence>
<accession>A0A3A5JTS9</accession>
<dbReference type="Gene3D" id="3.90.820.10">
    <property type="entry name" value="Structural Genomics, Unknown Function 30-nov-00 1gh9 Mol_id"/>
    <property type="match status" value="1"/>
</dbReference>
<comment type="caution">
    <text evidence="2">The sequence shown here is derived from an EMBL/GenBank/DDBJ whole genome shotgun (WGS) entry which is preliminary data.</text>
</comment>